<sequence>YALSRDQFNMEGVFRTVVVICSFCFVLSTKVPVLLWSPTRSLVDLPQSNAGKTIVSTDFSQQYLKPLITGKDGNLVVFLQDKLSLQDFTQHADVYNPESDGGAFKNVKGFMDELSSLSLPSVHLPSLAIDDIIKTFKGKVHQVKDHDASKVDLDHQVPNLIIVKLTSISESPNEAEGFKKNDEVIGKVTGQLAKQGVKYTALYTGQSSQAADPSQARRKRSLLSVDAAADMPVTTVANGTLFNSSCIMLYFRSINVDYMNTTYNISNPKMVKNATYSCDNTTASLSFNYAEGQLNMMMDLEMAVSNVSGYWSISNASVELDSQKYEIIMDSVSAPVGFSYHCSSLGRLTGNTTDKNLTVSFLGFQLQPFGLTDHKFDDGWDCIPFFTELIWMGLLSMLVVLLILLFGFSMLTSVITQDRFDDPKGKTITVNVSE</sequence>
<evidence type="ECO:0000313" key="9">
    <source>
        <dbReference type="Proteomes" id="UP000694844"/>
    </source>
</evidence>
<evidence type="ECO:0000256" key="6">
    <source>
        <dbReference type="SAM" id="Phobius"/>
    </source>
</evidence>
<dbReference type="Proteomes" id="UP000694844">
    <property type="component" value="Chromosome 8"/>
</dbReference>
<feature type="domain" description="V-type proton ATPase subunit S1 luminal" evidence="7">
    <location>
        <begin position="245"/>
        <end position="369"/>
    </location>
</feature>
<evidence type="ECO:0000256" key="5">
    <source>
        <dbReference type="ARBA" id="ARBA00023136"/>
    </source>
</evidence>
<evidence type="ECO:0000313" key="10">
    <source>
        <dbReference type="RefSeq" id="XP_022296870.1"/>
    </source>
</evidence>
<dbReference type="InterPro" id="IPR046756">
    <property type="entry name" value="VAS1/VOA1_TM"/>
</dbReference>
<feature type="domain" description="V-type proton ATPase subunit S1/VOA1 transmembrane" evidence="8">
    <location>
        <begin position="384"/>
        <end position="422"/>
    </location>
</feature>
<comment type="similarity">
    <text evidence="2">Belongs to the vacuolar ATPase subunit S1 family.</text>
</comment>
<evidence type="ECO:0000256" key="4">
    <source>
        <dbReference type="ARBA" id="ARBA00022989"/>
    </source>
</evidence>
<dbReference type="GO" id="GO:0030641">
    <property type="term" value="P:regulation of cellular pH"/>
    <property type="evidence" value="ECO:0007669"/>
    <property type="project" value="TreeGrafter"/>
</dbReference>
<dbReference type="GO" id="GO:0001671">
    <property type="term" value="F:ATPase activator activity"/>
    <property type="evidence" value="ECO:0007669"/>
    <property type="project" value="TreeGrafter"/>
</dbReference>
<comment type="subcellular location">
    <subcellularLocation>
        <location evidence="1">Membrane</location>
        <topology evidence="1">Single-pass membrane protein</topology>
    </subcellularLocation>
</comment>
<evidence type="ECO:0000256" key="2">
    <source>
        <dbReference type="ARBA" id="ARBA00009037"/>
    </source>
</evidence>
<keyword evidence="4 6" id="KW-1133">Transmembrane helix</keyword>
<keyword evidence="9" id="KW-1185">Reference proteome</keyword>
<evidence type="ECO:0000256" key="1">
    <source>
        <dbReference type="ARBA" id="ARBA00004167"/>
    </source>
</evidence>
<keyword evidence="3 6" id="KW-0812">Transmembrane</keyword>
<dbReference type="AlphaFoldDB" id="A0A8B8B0C9"/>
<dbReference type="Pfam" id="PF20520">
    <property type="entry name" value="Ac45-VOA1_TM"/>
    <property type="match status" value="1"/>
</dbReference>
<feature type="non-terminal residue" evidence="10">
    <location>
        <position position="1"/>
    </location>
</feature>
<protein>
    <submittedName>
        <fullName evidence="10">V-type proton ATPase subunit S1-like</fullName>
    </submittedName>
</protein>
<gene>
    <name evidence="10" type="primary">LOC111106467</name>
</gene>
<dbReference type="GeneID" id="111106467"/>
<name>A0A8B8B0C9_CRAVI</name>
<dbReference type="Pfam" id="PF05827">
    <property type="entry name" value="VAS1_LD"/>
    <property type="match status" value="1"/>
</dbReference>
<dbReference type="InterPro" id="IPR046755">
    <property type="entry name" value="VAS1_LD"/>
</dbReference>
<feature type="transmembrane region" description="Helical" evidence="6">
    <location>
        <begin position="389"/>
        <end position="411"/>
    </location>
</feature>
<dbReference type="Gene3D" id="2.40.160.110">
    <property type="match status" value="1"/>
</dbReference>
<evidence type="ECO:0000259" key="8">
    <source>
        <dbReference type="Pfam" id="PF20520"/>
    </source>
</evidence>
<dbReference type="PANTHER" id="PTHR12471">
    <property type="entry name" value="VACUOLAR ATP SYNTHASE SUBUNIT S1"/>
    <property type="match status" value="1"/>
</dbReference>
<proteinExistence type="inferred from homology"/>
<reference evidence="10" key="1">
    <citation type="submission" date="2025-08" db="UniProtKB">
        <authorList>
            <consortium name="RefSeq"/>
        </authorList>
    </citation>
    <scope>IDENTIFICATION</scope>
    <source>
        <tissue evidence="10">Whole sample</tissue>
    </source>
</reference>
<dbReference type="GO" id="GO:0033176">
    <property type="term" value="C:proton-transporting V-type ATPase complex"/>
    <property type="evidence" value="ECO:0007669"/>
    <property type="project" value="TreeGrafter"/>
</dbReference>
<organism evidence="9 10">
    <name type="scientific">Crassostrea virginica</name>
    <name type="common">Eastern oyster</name>
    <dbReference type="NCBI Taxonomy" id="6565"/>
    <lineage>
        <taxon>Eukaryota</taxon>
        <taxon>Metazoa</taxon>
        <taxon>Spiralia</taxon>
        <taxon>Lophotrochozoa</taxon>
        <taxon>Mollusca</taxon>
        <taxon>Bivalvia</taxon>
        <taxon>Autobranchia</taxon>
        <taxon>Pteriomorphia</taxon>
        <taxon>Ostreida</taxon>
        <taxon>Ostreoidea</taxon>
        <taxon>Ostreidae</taxon>
        <taxon>Crassostrea</taxon>
    </lineage>
</organism>
<keyword evidence="5 6" id="KW-0472">Membrane</keyword>
<dbReference type="InterPro" id="IPR008388">
    <property type="entry name" value="Ac45_acc_su"/>
</dbReference>
<evidence type="ECO:0000256" key="3">
    <source>
        <dbReference type="ARBA" id="ARBA00022692"/>
    </source>
</evidence>
<dbReference type="PANTHER" id="PTHR12471:SF7">
    <property type="entry name" value="V-TYPE PROTON ATPASE SUBUNIT S1"/>
    <property type="match status" value="1"/>
</dbReference>
<feature type="transmembrane region" description="Helical" evidence="6">
    <location>
        <begin position="12"/>
        <end position="36"/>
    </location>
</feature>
<accession>A0A8B8B0C9</accession>
<dbReference type="KEGG" id="cvn:111106467"/>
<dbReference type="RefSeq" id="XP_022296870.1">
    <property type="nucleotide sequence ID" value="XM_022441162.1"/>
</dbReference>
<dbReference type="OrthoDB" id="9985059at2759"/>
<evidence type="ECO:0000259" key="7">
    <source>
        <dbReference type="Pfam" id="PF05827"/>
    </source>
</evidence>